<dbReference type="Pfam" id="PF01547">
    <property type="entry name" value="SBP_bac_1"/>
    <property type="match status" value="1"/>
</dbReference>
<dbReference type="AlphaFoldDB" id="A0A9D2AFC9"/>
<reference evidence="2" key="2">
    <citation type="submission" date="2021-04" db="EMBL/GenBank/DDBJ databases">
        <authorList>
            <person name="Gilroy R."/>
        </authorList>
    </citation>
    <scope>NUCLEOTIDE SEQUENCE</scope>
    <source>
        <strain evidence="2">811</strain>
    </source>
</reference>
<gene>
    <name evidence="2" type="ORF">H9741_04785</name>
</gene>
<dbReference type="Gene3D" id="3.40.190.10">
    <property type="entry name" value="Periplasmic binding protein-like II"/>
    <property type="match status" value="1"/>
</dbReference>
<proteinExistence type="predicted"/>
<evidence type="ECO:0000256" key="1">
    <source>
        <dbReference type="SAM" id="SignalP"/>
    </source>
</evidence>
<name>A0A9D2AFC9_9FIRM</name>
<dbReference type="EMBL" id="DXFX01000061">
    <property type="protein sequence ID" value="HIX07763.1"/>
    <property type="molecule type" value="Genomic_DNA"/>
</dbReference>
<dbReference type="PANTHER" id="PTHR43649">
    <property type="entry name" value="ARABINOSE-BINDING PROTEIN-RELATED"/>
    <property type="match status" value="1"/>
</dbReference>
<dbReference type="SUPFAM" id="SSF53850">
    <property type="entry name" value="Periplasmic binding protein-like II"/>
    <property type="match status" value="1"/>
</dbReference>
<protein>
    <submittedName>
        <fullName evidence="2">Extracellular solute-binding protein</fullName>
    </submittedName>
</protein>
<dbReference type="Proteomes" id="UP000824204">
    <property type="component" value="Unassembled WGS sequence"/>
</dbReference>
<reference evidence="2" key="1">
    <citation type="journal article" date="2021" name="PeerJ">
        <title>Extensive microbial diversity within the chicken gut microbiome revealed by metagenomics and culture.</title>
        <authorList>
            <person name="Gilroy R."/>
            <person name="Ravi A."/>
            <person name="Getino M."/>
            <person name="Pursley I."/>
            <person name="Horton D.L."/>
            <person name="Alikhan N.F."/>
            <person name="Baker D."/>
            <person name="Gharbi K."/>
            <person name="Hall N."/>
            <person name="Watson M."/>
            <person name="Adriaenssens E.M."/>
            <person name="Foster-Nyarko E."/>
            <person name="Jarju S."/>
            <person name="Secka A."/>
            <person name="Antonio M."/>
            <person name="Oren A."/>
            <person name="Chaudhuri R.R."/>
            <person name="La Ragione R."/>
            <person name="Hildebrand F."/>
            <person name="Pallen M.J."/>
        </authorList>
    </citation>
    <scope>NUCLEOTIDE SEQUENCE</scope>
    <source>
        <strain evidence="2">811</strain>
    </source>
</reference>
<comment type="caution">
    <text evidence="2">The sequence shown here is derived from an EMBL/GenBank/DDBJ whole genome shotgun (WGS) entry which is preliminary data.</text>
</comment>
<evidence type="ECO:0000313" key="3">
    <source>
        <dbReference type="Proteomes" id="UP000824204"/>
    </source>
</evidence>
<accession>A0A9D2AFC9</accession>
<feature type="chain" id="PRO_5038526942" evidence="1">
    <location>
        <begin position="24"/>
        <end position="474"/>
    </location>
</feature>
<dbReference type="PROSITE" id="PS51257">
    <property type="entry name" value="PROKAR_LIPOPROTEIN"/>
    <property type="match status" value="1"/>
</dbReference>
<feature type="signal peptide" evidence="1">
    <location>
        <begin position="1"/>
        <end position="23"/>
    </location>
</feature>
<evidence type="ECO:0000313" key="2">
    <source>
        <dbReference type="EMBL" id="HIX07763.1"/>
    </source>
</evidence>
<dbReference type="InterPro" id="IPR050490">
    <property type="entry name" value="Bact_solute-bd_prot1"/>
</dbReference>
<sequence length="474" mass="52547">MKNKRMAVLLAMTVTALSLGAFAACGGGDDGPITTGELVKDENGNVVFENVEIVCNTVVSGSDKDAFEQIVQQFNIEHRGEITVHTESIGDGTFENSVPQKINNNSNAPDLIMAHQKVLKSFANNNLLQPFDEAMELSGIEIDLSNYAQGLARYSSLGEEGSLYAVPVDAQSMIVYYDKEKLEELGGELPQTRAELLELCRKAKEKYGSGFWPIAWATGNEYFARYVFPTAILQNGGELFNPQTLYAEWTEGENADSFRNAISSLRELIYDKGYAQYGRESVLTELLNGNCLFYLTLSWSNSEHLSGYADAKGINVSEVTDYLGATSISGWFATDPAEAEANVIYGDSHFFAMSRTVKDINRKAAILEFIRYFTQNAQIGTQWAKAGHVSASKIISESEEYQSDPIVSNYFSRFYPDLDEFRCMELTPAFKEVQNNLISLFVATVSNPSSTQDAIQAEIKRSQDEVNVMVDFVK</sequence>
<keyword evidence="1" id="KW-0732">Signal</keyword>
<organism evidence="2 3">
    <name type="scientific">Candidatus Borkfalkia faecipullorum</name>
    <dbReference type="NCBI Taxonomy" id="2838510"/>
    <lineage>
        <taxon>Bacteria</taxon>
        <taxon>Bacillati</taxon>
        <taxon>Bacillota</taxon>
        <taxon>Clostridia</taxon>
        <taxon>Christensenellales</taxon>
        <taxon>Christensenellaceae</taxon>
        <taxon>Candidatus Borkfalkia</taxon>
    </lineage>
</organism>
<dbReference type="InterPro" id="IPR006059">
    <property type="entry name" value="SBP"/>
</dbReference>